<keyword evidence="2" id="KW-1185">Reference proteome</keyword>
<comment type="caution">
    <text evidence="1">The sequence shown here is derived from an EMBL/GenBank/DDBJ whole genome shotgun (WGS) entry which is preliminary data.</text>
</comment>
<organism evidence="1 2">
    <name type="scientific">Paenibacillus jamilae</name>
    <dbReference type="NCBI Taxonomy" id="114136"/>
    <lineage>
        <taxon>Bacteria</taxon>
        <taxon>Bacillati</taxon>
        <taxon>Bacillota</taxon>
        <taxon>Bacilli</taxon>
        <taxon>Bacillales</taxon>
        <taxon>Paenibacillaceae</taxon>
        <taxon>Paenibacillus</taxon>
    </lineage>
</organism>
<accession>A0ACC4ZN89</accession>
<evidence type="ECO:0000313" key="1">
    <source>
        <dbReference type="EMBL" id="KTS72121.1"/>
    </source>
</evidence>
<dbReference type="EMBL" id="LDRX01000237">
    <property type="protein sequence ID" value="KTS72121.1"/>
    <property type="molecule type" value="Genomic_DNA"/>
</dbReference>
<proteinExistence type="predicted"/>
<reference evidence="1 2" key="1">
    <citation type="journal article" date="2016" name="Front. Microbiol.">
        <title>Genomic Resource of Rice Seed Associated Bacteria.</title>
        <authorList>
            <person name="Midha S."/>
            <person name="Bansal K."/>
            <person name="Sharma S."/>
            <person name="Kumar N."/>
            <person name="Patil P.P."/>
            <person name="Chaudhry V."/>
            <person name="Patil P.B."/>
        </authorList>
    </citation>
    <scope>NUCLEOTIDE SEQUENCE [LARGE SCALE GENOMIC DNA]</scope>
    <source>
        <strain evidence="1 2">NS115</strain>
    </source>
</reference>
<protein>
    <submittedName>
        <fullName evidence="1">Amidase</fullName>
    </submittedName>
</protein>
<gene>
    <name evidence="1" type="ORF">NS115_24460</name>
</gene>
<evidence type="ECO:0000313" key="2">
    <source>
        <dbReference type="Proteomes" id="UP000074866"/>
    </source>
</evidence>
<dbReference type="Proteomes" id="UP000074866">
    <property type="component" value="Unassembled WGS sequence"/>
</dbReference>
<sequence>MRARTLKASTRNVIGSYYKWIAAGMIVTLTGCSLASAAPSPSLSSSSKTSEPTSSLVTFQLQEATIAQMQDAMKSGALSSVELTAMYLNRVYAYDSSGIRLNSIPVLNPDVLKEAAQADQQRAQGINTGPLQGIPYTVKDSYKVKGLTVASGSPAFKNLMAKDDAFTVEKIRKSGGVLIGKTNMPPMAAGGMQRGVYGRAESPYNPDYLAAAWYSGSSNGSGVSTAANLAAFGMGEETVSSGRSPASNNGLIAYTPSRGLISIRGNWPLFPIRDVVVPHTRTVEDMLRLLDVIVVEDKITKGDFWREQKAVRLPSVNSVRPNSYLELRDTQALKGKRIGVPKIYIGKDPETTTPIKFRPSIQALWEKAVKDLTALGAKVVEVDFPLQVNSEKDRPTAKTPEERGLMPAKWAEKEFGLLNPYVAEEFLKSVGDPNFPSWANIDPATVFPNPPGSVDAKRGRDLGHYDVFIDTIKKGVTPYEQIPQFQEGLRGLENVRKIDFENWMKQNNLDFIAFPANSNIGKADSDVNETSYEEAWENGNYFSNTNFLLREYGIPSVSVSMGAMKDTGMPVNLTMAGAAYSDNDLLRYAYSYEQATKNRPIATRTPVLEDETFSYNPQTALPPSKRKETGSPALKLNASVKDDVLALEGSVTDQSEIAQLKVYVNGMRVAITEDKANWSAALPTTKYKQGGASQAETLHILVLAKDIYGNTAAQIKSVTLPQ</sequence>
<name>A0ACC4ZN89_9BACL</name>